<dbReference type="InterPro" id="IPR001810">
    <property type="entry name" value="F-box_dom"/>
</dbReference>
<feature type="domain" description="F-box" evidence="2">
    <location>
        <begin position="5"/>
        <end position="50"/>
    </location>
</feature>
<dbReference type="AlphaFoldDB" id="A0A0A1UW39"/>
<feature type="region of interest" description="Disordered" evidence="1">
    <location>
        <begin position="113"/>
        <end position="134"/>
    </location>
</feature>
<evidence type="ECO:0000313" key="4">
    <source>
        <dbReference type="Proteomes" id="UP000030151"/>
    </source>
</evidence>
<evidence type="ECO:0000256" key="1">
    <source>
        <dbReference type="SAM" id="MobiDB-lite"/>
    </source>
</evidence>
<accession>A0A0A1UW39</accession>
<sequence length="285" mass="31831">MTTTVCPIEALPNEVLAASLACLSTRELIQVVPVSRCFYTLATRILYRRLIDVSSLPDNRLILDCYHPSERLTTPPLSCRYLGLKRVGEQPITDESLKFSDLGKLYSSYRPVMKEESRDRRRASRRTGSKGLQGDETAAQDVYLDHDLLFSQLCAVTYVVKEASRPGFYISQVNTCDGVIRVWRPWLAEKANLNGADEGLHSKIVDFDKFLWVDVGKNVGLRFRVVLGPTERLPLLSGPGDDSPVSYTLIYEELVVRTTTLLMAVEASTVQEASPSSKAIIISQI</sequence>
<dbReference type="EMBL" id="JELW01000007">
    <property type="protein sequence ID" value="EXV01566.1"/>
    <property type="molecule type" value="Genomic_DNA"/>
</dbReference>
<dbReference type="OrthoDB" id="9981546at2759"/>
<reference evidence="3 4" key="1">
    <citation type="submission" date="2014-02" db="EMBL/GenBank/DDBJ databases">
        <title>The genome sequence of the entomopathogenic fungus Metarhizium robertsii ARSEF 2575.</title>
        <authorList>
            <person name="Giuliano Garisto Donzelli B."/>
            <person name="Roe B.A."/>
            <person name="Macmil S.L."/>
            <person name="Krasnoff S.B."/>
            <person name="Gibson D.M."/>
        </authorList>
    </citation>
    <scope>NUCLEOTIDE SEQUENCE [LARGE SCALE GENOMIC DNA]</scope>
    <source>
        <strain evidence="3 4">ARSEF 2575</strain>
    </source>
</reference>
<dbReference type="Proteomes" id="UP000030151">
    <property type="component" value="Unassembled WGS sequence"/>
</dbReference>
<protein>
    <submittedName>
        <fullName evidence="3">F-box-like domain protein</fullName>
    </submittedName>
</protein>
<dbReference type="InterPro" id="IPR036047">
    <property type="entry name" value="F-box-like_dom_sf"/>
</dbReference>
<comment type="caution">
    <text evidence="3">The sequence shown here is derived from an EMBL/GenBank/DDBJ whole genome shotgun (WGS) entry which is preliminary data.</text>
</comment>
<gene>
    <name evidence="3" type="ORF">X797_005082</name>
</gene>
<evidence type="ECO:0000259" key="2">
    <source>
        <dbReference type="PROSITE" id="PS50181"/>
    </source>
</evidence>
<dbReference type="PROSITE" id="PS50181">
    <property type="entry name" value="FBOX"/>
    <property type="match status" value="1"/>
</dbReference>
<name>A0A0A1UW39_9HYPO</name>
<organism evidence="3 4">
    <name type="scientific">Metarhizium robertsii</name>
    <dbReference type="NCBI Taxonomy" id="568076"/>
    <lineage>
        <taxon>Eukaryota</taxon>
        <taxon>Fungi</taxon>
        <taxon>Dikarya</taxon>
        <taxon>Ascomycota</taxon>
        <taxon>Pezizomycotina</taxon>
        <taxon>Sordariomycetes</taxon>
        <taxon>Hypocreomycetidae</taxon>
        <taxon>Hypocreales</taxon>
        <taxon>Clavicipitaceae</taxon>
        <taxon>Metarhizium</taxon>
    </lineage>
</organism>
<dbReference type="HOGENOM" id="CLU_044875_0_0_1"/>
<dbReference type="SUPFAM" id="SSF81383">
    <property type="entry name" value="F-box domain"/>
    <property type="match status" value="1"/>
</dbReference>
<proteinExistence type="predicted"/>
<evidence type="ECO:0000313" key="3">
    <source>
        <dbReference type="EMBL" id="EXV01566.1"/>
    </source>
</evidence>